<sequence>MCLGIPGRVIRRLDGYGGQLALVDVAGERRKVNVGMLDDPDLGPGDWIVIHMGFAMERVDEAGAERAMAGLELLGRHPDDSGHRPGADSGRRPGAEPGARP</sequence>
<evidence type="ECO:0000313" key="3">
    <source>
        <dbReference type="EMBL" id="GAA4488285.1"/>
    </source>
</evidence>
<evidence type="ECO:0000256" key="2">
    <source>
        <dbReference type="SAM" id="MobiDB-lite"/>
    </source>
</evidence>
<dbReference type="NCBIfam" id="TIGR00074">
    <property type="entry name" value="hypC_hupF"/>
    <property type="match status" value="1"/>
</dbReference>
<name>A0ABP8PII0_9NOCA</name>
<protein>
    <submittedName>
        <fullName evidence="3">HypC/HybG/HupF family hydrogenase formation chaperone</fullName>
    </submittedName>
</protein>
<dbReference type="PROSITE" id="PS01097">
    <property type="entry name" value="HUPF_HYPC"/>
    <property type="match status" value="1"/>
</dbReference>
<dbReference type="PRINTS" id="PR00445">
    <property type="entry name" value="HUPFHYPC"/>
</dbReference>
<comment type="similarity">
    <text evidence="1">Belongs to the HupF/HypC family.</text>
</comment>
<dbReference type="Pfam" id="PF01455">
    <property type="entry name" value="HupF_HypC"/>
    <property type="match status" value="1"/>
</dbReference>
<dbReference type="PANTHER" id="PTHR35177">
    <property type="entry name" value="HYDROGENASE MATURATION FACTOR HYBG"/>
    <property type="match status" value="1"/>
</dbReference>
<dbReference type="Proteomes" id="UP001501183">
    <property type="component" value="Unassembled WGS sequence"/>
</dbReference>
<dbReference type="InterPro" id="IPR019812">
    <property type="entry name" value="Hydgase_assmbl_chp_CS"/>
</dbReference>
<dbReference type="EMBL" id="BAABFB010000072">
    <property type="protein sequence ID" value="GAA4488285.1"/>
    <property type="molecule type" value="Genomic_DNA"/>
</dbReference>
<evidence type="ECO:0000256" key="1">
    <source>
        <dbReference type="ARBA" id="ARBA00006018"/>
    </source>
</evidence>
<feature type="region of interest" description="Disordered" evidence="2">
    <location>
        <begin position="69"/>
        <end position="101"/>
    </location>
</feature>
<gene>
    <name evidence="3" type="ORF">GCM10023094_47890</name>
</gene>
<evidence type="ECO:0000313" key="4">
    <source>
        <dbReference type="Proteomes" id="UP001501183"/>
    </source>
</evidence>
<dbReference type="InterPro" id="IPR001109">
    <property type="entry name" value="Hydrogenase_HupF/HypC"/>
</dbReference>
<dbReference type="PANTHER" id="PTHR35177:SF2">
    <property type="entry name" value="HYDROGENASE MATURATION FACTOR HYBG"/>
    <property type="match status" value="1"/>
</dbReference>
<dbReference type="Gene3D" id="2.30.30.140">
    <property type="match status" value="1"/>
</dbReference>
<keyword evidence="4" id="KW-1185">Reference proteome</keyword>
<dbReference type="SUPFAM" id="SSF159127">
    <property type="entry name" value="HupF/HypC-like"/>
    <property type="match status" value="1"/>
</dbReference>
<feature type="compositionally biased region" description="Basic and acidic residues" evidence="2">
    <location>
        <begin position="74"/>
        <end position="94"/>
    </location>
</feature>
<accession>A0ABP8PII0</accession>
<reference evidence="4" key="1">
    <citation type="journal article" date="2019" name="Int. J. Syst. Evol. Microbiol.">
        <title>The Global Catalogue of Microorganisms (GCM) 10K type strain sequencing project: providing services to taxonomists for standard genome sequencing and annotation.</title>
        <authorList>
            <consortium name="The Broad Institute Genomics Platform"/>
            <consortium name="The Broad Institute Genome Sequencing Center for Infectious Disease"/>
            <person name="Wu L."/>
            <person name="Ma J."/>
        </authorList>
    </citation>
    <scope>NUCLEOTIDE SEQUENCE [LARGE SCALE GENOMIC DNA]</scope>
    <source>
        <strain evidence="4">JCM 32206</strain>
    </source>
</reference>
<organism evidence="3 4">
    <name type="scientific">Rhodococcus olei</name>
    <dbReference type="NCBI Taxonomy" id="2161675"/>
    <lineage>
        <taxon>Bacteria</taxon>
        <taxon>Bacillati</taxon>
        <taxon>Actinomycetota</taxon>
        <taxon>Actinomycetes</taxon>
        <taxon>Mycobacteriales</taxon>
        <taxon>Nocardiaceae</taxon>
        <taxon>Rhodococcus</taxon>
    </lineage>
</organism>
<dbReference type="RefSeq" id="WP_345351434.1">
    <property type="nucleotide sequence ID" value="NZ_BAABFB010000072.1"/>
</dbReference>
<comment type="caution">
    <text evidence="3">The sequence shown here is derived from an EMBL/GenBank/DDBJ whole genome shotgun (WGS) entry which is preliminary data.</text>
</comment>
<proteinExistence type="inferred from homology"/>